<evidence type="ECO:0000256" key="1">
    <source>
        <dbReference type="ARBA" id="ARBA00004162"/>
    </source>
</evidence>
<evidence type="ECO:0000256" key="3">
    <source>
        <dbReference type="ARBA" id="ARBA00022692"/>
    </source>
</evidence>
<keyword evidence="3 7" id="KW-0812">Transmembrane</keyword>
<keyword evidence="2" id="KW-1003">Cell membrane</keyword>
<comment type="caution">
    <text evidence="9">The sequence shown here is derived from an EMBL/GenBank/DDBJ whole genome shotgun (WGS) entry which is preliminary data.</text>
</comment>
<evidence type="ECO:0000313" key="9">
    <source>
        <dbReference type="EMBL" id="MBM7622232.1"/>
    </source>
</evidence>
<evidence type="ECO:0000313" key="10">
    <source>
        <dbReference type="Proteomes" id="UP000737402"/>
    </source>
</evidence>
<dbReference type="Pfam" id="PF23750">
    <property type="entry name" value="RsgI_M"/>
    <property type="match status" value="1"/>
</dbReference>
<feature type="domain" description="RsgI N-terminal anti-sigma" evidence="8">
    <location>
        <begin position="2"/>
        <end position="50"/>
    </location>
</feature>
<dbReference type="InterPro" id="IPR055431">
    <property type="entry name" value="RsgI_M"/>
</dbReference>
<comment type="subcellular location">
    <subcellularLocation>
        <location evidence="1">Cell membrane</location>
        <topology evidence="1">Single-pass membrane protein</topology>
    </subcellularLocation>
</comment>
<keyword evidence="5 7" id="KW-0472">Membrane</keyword>
<evidence type="ECO:0000256" key="6">
    <source>
        <dbReference type="SAM" id="MobiDB-lite"/>
    </source>
</evidence>
<dbReference type="PROSITE" id="PS51849">
    <property type="entry name" value="RSGI_N"/>
    <property type="match status" value="1"/>
</dbReference>
<feature type="compositionally biased region" description="Basic and acidic residues" evidence="6">
    <location>
        <begin position="268"/>
        <end position="359"/>
    </location>
</feature>
<evidence type="ECO:0000256" key="7">
    <source>
        <dbReference type="SAM" id="Phobius"/>
    </source>
</evidence>
<dbReference type="Proteomes" id="UP000737402">
    <property type="component" value="Unassembled WGS sequence"/>
</dbReference>
<evidence type="ECO:0000259" key="8">
    <source>
        <dbReference type="PROSITE" id="PS51849"/>
    </source>
</evidence>
<accession>A0ABS2P6H6</accession>
<keyword evidence="4 7" id="KW-1133">Transmembrane helix</keyword>
<protein>
    <recommendedName>
        <fullName evidence="8">RsgI N-terminal anti-sigma domain-containing protein</fullName>
    </recommendedName>
</protein>
<sequence length="359" mass="41652">MKKGIVLEVHDDYVTMLTPDGEFLKSRKQKGQVDIGEEIIFFPLHKGAAEKKRLAALFKMKWAIITMLTAAVLFISFYPKYVNNQVYAYVSLDVNPSMELGLNKNMQVVSIDAFNDEAKLLLPLLGDWKNEDLSKVSSDIMDLIRQKGYLKSGGEIIIASVLADGENLVWKKKMQNELSSFSKNIQVENVSITTIETTSEKRDEAIKHGVSPGTYVQNERKTELVDSEDTSKAAEELQIAPSKVEAEQLKVNTEPEKPGHTLEVPNTDTKDAEGKQERKHLHEETKDQRKEDRNIGKEEKKEYREQVKEDKREQREERKQEREERREERKEERHQHKEDRKNDRGQNKQDHHDSEKERH</sequence>
<dbReference type="Pfam" id="PF12791">
    <property type="entry name" value="RsgI_N"/>
    <property type="match status" value="1"/>
</dbReference>
<evidence type="ECO:0000256" key="5">
    <source>
        <dbReference type="ARBA" id="ARBA00023136"/>
    </source>
</evidence>
<dbReference type="RefSeq" id="WP_204419737.1">
    <property type="nucleotide sequence ID" value="NZ_JAFBED010000016.1"/>
</dbReference>
<dbReference type="EMBL" id="JAFBED010000016">
    <property type="protein sequence ID" value="MBM7622232.1"/>
    <property type="molecule type" value="Genomic_DNA"/>
</dbReference>
<feature type="region of interest" description="Disordered" evidence="6">
    <location>
        <begin position="252"/>
        <end position="359"/>
    </location>
</feature>
<gene>
    <name evidence="9" type="ORF">JOC95_004147</name>
</gene>
<proteinExistence type="predicted"/>
<organism evidence="9 10">
    <name type="scientific">Sutcliffiella tianshenii</name>
    <dbReference type="NCBI Taxonomy" id="1463404"/>
    <lineage>
        <taxon>Bacteria</taxon>
        <taxon>Bacillati</taxon>
        <taxon>Bacillota</taxon>
        <taxon>Bacilli</taxon>
        <taxon>Bacillales</taxon>
        <taxon>Bacillaceae</taxon>
        <taxon>Sutcliffiella</taxon>
    </lineage>
</organism>
<feature type="transmembrane region" description="Helical" evidence="7">
    <location>
        <begin position="60"/>
        <end position="78"/>
    </location>
</feature>
<keyword evidence="10" id="KW-1185">Reference proteome</keyword>
<evidence type="ECO:0000256" key="4">
    <source>
        <dbReference type="ARBA" id="ARBA00022989"/>
    </source>
</evidence>
<name>A0ABS2P6H6_9BACI</name>
<evidence type="ECO:0000256" key="2">
    <source>
        <dbReference type="ARBA" id="ARBA00022475"/>
    </source>
</evidence>
<dbReference type="InterPro" id="IPR024449">
    <property type="entry name" value="Anti-sigma_RsgI_N"/>
</dbReference>
<reference evidence="9 10" key="1">
    <citation type="submission" date="2021-01" db="EMBL/GenBank/DDBJ databases">
        <title>Genomic Encyclopedia of Type Strains, Phase IV (KMG-IV): sequencing the most valuable type-strain genomes for metagenomic binning, comparative biology and taxonomic classification.</title>
        <authorList>
            <person name="Goeker M."/>
        </authorList>
    </citation>
    <scope>NUCLEOTIDE SEQUENCE [LARGE SCALE GENOMIC DNA]</scope>
    <source>
        <strain evidence="9 10">DSM 25879</strain>
    </source>
</reference>